<evidence type="ECO:0000256" key="2">
    <source>
        <dbReference type="SAM" id="Phobius"/>
    </source>
</evidence>
<proteinExistence type="predicted"/>
<accession>A0A1G7N0X2</accession>
<sequence>MDALFRGGDSSGVDTVDEQEFDLGGEHDGLTGEPADEKAIGWRVLVLLVVGALAVTGLAVAFMVWVIEALVL</sequence>
<gene>
    <name evidence="3" type="ORF">SAMN05216553_102614</name>
</gene>
<name>A0A1G7N0X2_9PSEU</name>
<evidence type="ECO:0000313" key="3">
    <source>
        <dbReference type="EMBL" id="SDF67612.1"/>
    </source>
</evidence>
<protein>
    <submittedName>
        <fullName evidence="3">Uncharacterized protein</fullName>
    </submittedName>
</protein>
<dbReference type="EMBL" id="FNCC01000002">
    <property type="protein sequence ID" value="SDF67612.1"/>
    <property type="molecule type" value="Genomic_DNA"/>
</dbReference>
<dbReference type="RefSeq" id="WP_143035848.1">
    <property type="nucleotide sequence ID" value="NZ_FNCC01000002.1"/>
</dbReference>
<dbReference type="Proteomes" id="UP000199623">
    <property type="component" value="Unassembled WGS sequence"/>
</dbReference>
<evidence type="ECO:0000313" key="4">
    <source>
        <dbReference type="Proteomes" id="UP000199623"/>
    </source>
</evidence>
<keyword evidence="4" id="KW-1185">Reference proteome</keyword>
<keyword evidence="2" id="KW-0472">Membrane</keyword>
<reference evidence="4" key="1">
    <citation type="submission" date="2016-10" db="EMBL/GenBank/DDBJ databases">
        <authorList>
            <person name="Varghese N."/>
            <person name="Submissions S."/>
        </authorList>
    </citation>
    <scope>NUCLEOTIDE SEQUENCE [LARGE SCALE GENOMIC DNA]</scope>
    <source>
        <strain evidence="4">CGMCC 4.3506</strain>
    </source>
</reference>
<feature type="transmembrane region" description="Helical" evidence="2">
    <location>
        <begin position="44"/>
        <end position="67"/>
    </location>
</feature>
<dbReference type="AlphaFoldDB" id="A0A1G7N0X2"/>
<feature type="region of interest" description="Disordered" evidence="1">
    <location>
        <begin position="1"/>
        <end position="32"/>
    </location>
</feature>
<evidence type="ECO:0000256" key="1">
    <source>
        <dbReference type="SAM" id="MobiDB-lite"/>
    </source>
</evidence>
<organism evidence="3 4">
    <name type="scientific">Lentzea fradiae</name>
    <dbReference type="NCBI Taxonomy" id="200378"/>
    <lineage>
        <taxon>Bacteria</taxon>
        <taxon>Bacillati</taxon>
        <taxon>Actinomycetota</taxon>
        <taxon>Actinomycetes</taxon>
        <taxon>Pseudonocardiales</taxon>
        <taxon>Pseudonocardiaceae</taxon>
        <taxon>Lentzea</taxon>
    </lineage>
</organism>
<keyword evidence="2" id="KW-1133">Transmembrane helix</keyword>
<keyword evidence="2" id="KW-0812">Transmembrane</keyword>
<dbReference type="STRING" id="200378.SAMN05216553_102614"/>